<name>A0A2K1JT24_PHYPA</name>
<sequence>MASANVSNHAAAPVAAEKTHLKQQTNAEEPAVAPETTRFPKDVDGASSGPVWQNIAVPLKADPANNPSSEEWDQAKQAFKDTGLLKRLP</sequence>
<keyword evidence="4" id="KW-1185">Reference proteome</keyword>
<reference evidence="2 4" key="2">
    <citation type="journal article" date="2018" name="Plant J.">
        <title>The Physcomitrella patens chromosome-scale assembly reveals moss genome structure and evolution.</title>
        <authorList>
            <person name="Lang D."/>
            <person name="Ullrich K.K."/>
            <person name="Murat F."/>
            <person name="Fuchs J."/>
            <person name="Jenkins J."/>
            <person name="Haas F.B."/>
            <person name="Piednoel M."/>
            <person name="Gundlach H."/>
            <person name="Van Bel M."/>
            <person name="Meyberg R."/>
            <person name="Vives C."/>
            <person name="Morata J."/>
            <person name="Symeonidi A."/>
            <person name="Hiss M."/>
            <person name="Muchero W."/>
            <person name="Kamisugi Y."/>
            <person name="Saleh O."/>
            <person name="Blanc G."/>
            <person name="Decker E.L."/>
            <person name="van Gessel N."/>
            <person name="Grimwood J."/>
            <person name="Hayes R.D."/>
            <person name="Graham S.W."/>
            <person name="Gunter L.E."/>
            <person name="McDaniel S.F."/>
            <person name="Hoernstein S.N.W."/>
            <person name="Larsson A."/>
            <person name="Li F.W."/>
            <person name="Perroud P.F."/>
            <person name="Phillips J."/>
            <person name="Ranjan P."/>
            <person name="Rokshar D.S."/>
            <person name="Rothfels C.J."/>
            <person name="Schneider L."/>
            <person name="Shu S."/>
            <person name="Stevenson D.W."/>
            <person name="Thummler F."/>
            <person name="Tillich M."/>
            <person name="Villarreal Aguilar J.C."/>
            <person name="Widiez T."/>
            <person name="Wong G.K."/>
            <person name="Wymore A."/>
            <person name="Zhang Y."/>
            <person name="Zimmer A.D."/>
            <person name="Quatrano R.S."/>
            <person name="Mayer K.F.X."/>
            <person name="Goodstein D."/>
            <person name="Casacuberta J.M."/>
            <person name="Vandepoele K."/>
            <person name="Reski R."/>
            <person name="Cuming A.C."/>
            <person name="Tuskan G.A."/>
            <person name="Maumus F."/>
            <person name="Salse J."/>
            <person name="Schmutz J."/>
            <person name="Rensing S.A."/>
        </authorList>
    </citation>
    <scope>NUCLEOTIDE SEQUENCE [LARGE SCALE GENOMIC DNA]</scope>
    <source>
        <strain evidence="3 4">cv. Gransden 2004</strain>
    </source>
</reference>
<feature type="region of interest" description="Disordered" evidence="1">
    <location>
        <begin position="1"/>
        <end position="89"/>
    </location>
</feature>
<dbReference type="InParanoid" id="A0A2K1JT24"/>
<protein>
    <submittedName>
        <fullName evidence="2 3">Uncharacterized protein</fullName>
    </submittedName>
</protein>
<evidence type="ECO:0000313" key="3">
    <source>
        <dbReference type="EnsemblPlants" id="Pp3c11_1200V3.1"/>
    </source>
</evidence>
<proteinExistence type="predicted"/>
<dbReference type="EnsemblPlants" id="Pp3c11_1200V3.1">
    <property type="protein sequence ID" value="Pp3c11_1200V3.1"/>
    <property type="gene ID" value="Pp3c11_1200"/>
</dbReference>
<reference evidence="2 4" key="1">
    <citation type="journal article" date="2008" name="Science">
        <title>The Physcomitrella genome reveals evolutionary insights into the conquest of land by plants.</title>
        <authorList>
            <person name="Rensing S."/>
            <person name="Lang D."/>
            <person name="Zimmer A."/>
            <person name="Terry A."/>
            <person name="Salamov A."/>
            <person name="Shapiro H."/>
            <person name="Nishiyama T."/>
            <person name="Perroud P.-F."/>
            <person name="Lindquist E."/>
            <person name="Kamisugi Y."/>
            <person name="Tanahashi T."/>
            <person name="Sakakibara K."/>
            <person name="Fujita T."/>
            <person name="Oishi K."/>
            <person name="Shin-I T."/>
            <person name="Kuroki Y."/>
            <person name="Toyoda A."/>
            <person name="Suzuki Y."/>
            <person name="Hashimoto A."/>
            <person name="Yamaguchi K."/>
            <person name="Sugano A."/>
            <person name="Kohara Y."/>
            <person name="Fujiyama A."/>
            <person name="Anterola A."/>
            <person name="Aoki S."/>
            <person name="Ashton N."/>
            <person name="Barbazuk W.B."/>
            <person name="Barker E."/>
            <person name="Bennetzen J."/>
            <person name="Bezanilla M."/>
            <person name="Blankenship R."/>
            <person name="Cho S.H."/>
            <person name="Dutcher S."/>
            <person name="Estelle M."/>
            <person name="Fawcett J.A."/>
            <person name="Gundlach H."/>
            <person name="Hanada K."/>
            <person name="Heyl A."/>
            <person name="Hicks K.A."/>
            <person name="Hugh J."/>
            <person name="Lohr M."/>
            <person name="Mayer K."/>
            <person name="Melkozernov A."/>
            <person name="Murata T."/>
            <person name="Nelson D."/>
            <person name="Pils B."/>
            <person name="Prigge M."/>
            <person name="Reiss B."/>
            <person name="Renner T."/>
            <person name="Rombauts S."/>
            <person name="Rushton P."/>
            <person name="Sanderfoot A."/>
            <person name="Schween G."/>
            <person name="Shiu S.-H."/>
            <person name="Stueber K."/>
            <person name="Theodoulou F.L."/>
            <person name="Tu H."/>
            <person name="Van de Peer Y."/>
            <person name="Verrier P.J."/>
            <person name="Waters E."/>
            <person name="Wood A."/>
            <person name="Yang L."/>
            <person name="Cove D."/>
            <person name="Cuming A."/>
            <person name="Hasebe M."/>
            <person name="Lucas S."/>
            <person name="Mishler D.B."/>
            <person name="Reski R."/>
            <person name="Grigoriev I."/>
            <person name="Quatrano R.S."/>
            <person name="Boore J.L."/>
        </authorList>
    </citation>
    <scope>NUCLEOTIDE SEQUENCE [LARGE SCALE GENOMIC DNA]</scope>
    <source>
        <strain evidence="3 4">cv. Gransden 2004</strain>
    </source>
</reference>
<dbReference type="Gramene" id="Pp3c11_1200V3.2">
    <property type="protein sequence ID" value="Pp3c11_1200V3.2"/>
    <property type="gene ID" value="Pp3c11_1200"/>
</dbReference>
<dbReference type="Proteomes" id="UP000006727">
    <property type="component" value="Chromosome 11"/>
</dbReference>
<reference evidence="3" key="3">
    <citation type="submission" date="2020-12" db="UniProtKB">
        <authorList>
            <consortium name="EnsemblPlants"/>
        </authorList>
    </citation>
    <scope>IDENTIFICATION</scope>
</reference>
<organism evidence="2">
    <name type="scientific">Physcomitrium patens</name>
    <name type="common">Spreading-leaved earth moss</name>
    <name type="synonym">Physcomitrella patens</name>
    <dbReference type="NCBI Taxonomy" id="3218"/>
    <lineage>
        <taxon>Eukaryota</taxon>
        <taxon>Viridiplantae</taxon>
        <taxon>Streptophyta</taxon>
        <taxon>Embryophyta</taxon>
        <taxon>Bryophyta</taxon>
        <taxon>Bryophytina</taxon>
        <taxon>Bryopsida</taxon>
        <taxon>Funariidae</taxon>
        <taxon>Funariales</taxon>
        <taxon>Funariaceae</taxon>
        <taxon>Physcomitrium</taxon>
    </lineage>
</organism>
<gene>
    <name evidence="2" type="ORF">PHYPA_014439</name>
</gene>
<dbReference type="EMBL" id="ABEU02000011">
    <property type="protein sequence ID" value="PNR44670.1"/>
    <property type="molecule type" value="Genomic_DNA"/>
</dbReference>
<dbReference type="Gramene" id="Pp3c11_1200V3.1">
    <property type="protein sequence ID" value="Pp3c11_1200V3.1"/>
    <property type="gene ID" value="Pp3c11_1200"/>
</dbReference>
<evidence type="ECO:0000313" key="2">
    <source>
        <dbReference type="EMBL" id="PNR44670.1"/>
    </source>
</evidence>
<evidence type="ECO:0000313" key="4">
    <source>
        <dbReference type="Proteomes" id="UP000006727"/>
    </source>
</evidence>
<dbReference type="AlphaFoldDB" id="A0A2K1JT24"/>
<dbReference type="PaxDb" id="3218-PP1S39_144V6.1"/>
<evidence type="ECO:0000256" key="1">
    <source>
        <dbReference type="SAM" id="MobiDB-lite"/>
    </source>
</evidence>
<dbReference type="EnsemblPlants" id="Pp3c11_1200V3.2">
    <property type="protein sequence ID" value="Pp3c11_1200V3.2"/>
    <property type="gene ID" value="Pp3c11_1200"/>
</dbReference>
<accession>A0A2K1JT24</accession>